<dbReference type="EMBL" id="AZEG01000031">
    <property type="protein sequence ID" value="KRL35647.1"/>
    <property type="molecule type" value="Genomic_DNA"/>
</dbReference>
<dbReference type="AlphaFoldDB" id="A0A0R1PT72"/>
<keyword evidence="1" id="KW-0961">Cell wall biogenesis/degradation</keyword>
<comment type="caution">
    <text evidence="3">The sequence shown here is derived from an EMBL/GenBank/DDBJ whole genome shotgun (WGS) entry which is preliminary data.</text>
</comment>
<accession>A0A0R1PT72</accession>
<keyword evidence="1" id="KW-0573">Peptidoglycan synthesis</keyword>
<dbReference type="STRING" id="1423812.FD20_GL001474"/>
<proteinExistence type="predicted"/>
<dbReference type="PANTHER" id="PTHR38589">
    <property type="entry name" value="BLR0621 PROTEIN"/>
    <property type="match status" value="1"/>
</dbReference>
<protein>
    <recommendedName>
        <fullName evidence="2">L,D-TPase catalytic domain-containing protein</fullName>
    </recommendedName>
</protein>
<keyword evidence="1" id="KW-0133">Cell shape</keyword>
<dbReference type="GO" id="GO:0071555">
    <property type="term" value="P:cell wall organization"/>
    <property type="evidence" value="ECO:0007669"/>
    <property type="project" value="UniProtKB-UniRule"/>
</dbReference>
<dbReference type="PANTHER" id="PTHR38589:SF1">
    <property type="entry name" value="BLR0621 PROTEIN"/>
    <property type="match status" value="1"/>
</dbReference>
<dbReference type="SUPFAM" id="SSF69360">
    <property type="entry name" value="Cell wall binding repeat"/>
    <property type="match status" value="1"/>
</dbReference>
<evidence type="ECO:0000259" key="2">
    <source>
        <dbReference type="PROSITE" id="PS52029"/>
    </source>
</evidence>
<gene>
    <name evidence="3" type="ORF">FD20_GL001474</name>
</gene>
<reference evidence="3 4" key="1">
    <citation type="journal article" date="2015" name="Genome Announc.">
        <title>Expanding the biotechnology potential of lactobacilli through comparative genomics of 213 strains and associated genera.</title>
        <authorList>
            <person name="Sun Z."/>
            <person name="Harris H.M."/>
            <person name="McCann A."/>
            <person name="Guo C."/>
            <person name="Argimon S."/>
            <person name="Zhang W."/>
            <person name="Yang X."/>
            <person name="Jeffery I.B."/>
            <person name="Cooney J.C."/>
            <person name="Kagawa T.F."/>
            <person name="Liu W."/>
            <person name="Song Y."/>
            <person name="Salvetti E."/>
            <person name="Wrobel A."/>
            <person name="Rasinkangas P."/>
            <person name="Parkhill J."/>
            <person name="Rea M.C."/>
            <person name="O'Sullivan O."/>
            <person name="Ritari J."/>
            <person name="Douillard F.P."/>
            <person name="Paul Ross R."/>
            <person name="Yang R."/>
            <person name="Briner A.E."/>
            <person name="Felis G.E."/>
            <person name="de Vos W.M."/>
            <person name="Barrangou R."/>
            <person name="Klaenhammer T.R."/>
            <person name="Caufield P.W."/>
            <person name="Cui Y."/>
            <person name="Zhang H."/>
            <person name="O'Toole P.W."/>
        </authorList>
    </citation>
    <scope>NUCLEOTIDE SEQUENCE [LARGE SCALE GENOMIC DNA]</scope>
    <source>
        <strain evidence="3 4">DSM 19971</strain>
    </source>
</reference>
<feature type="active site" description="Proton donor/acceptor" evidence="1">
    <location>
        <position position="223"/>
    </location>
</feature>
<keyword evidence="4" id="KW-1185">Reference proteome</keyword>
<dbReference type="GO" id="GO:0009252">
    <property type="term" value="P:peptidoglycan biosynthetic process"/>
    <property type="evidence" value="ECO:0007669"/>
    <property type="project" value="UniProtKB-KW"/>
</dbReference>
<dbReference type="GO" id="GO:0016740">
    <property type="term" value="F:transferase activity"/>
    <property type="evidence" value="ECO:0007669"/>
    <property type="project" value="InterPro"/>
</dbReference>
<dbReference type="Pfam" id="PF03734">
    <property type="entry name" value="YkuD"/>
    <property type="match status" value="1"/>
</dbReference>
<dbReference type="PATRIC" id="fig|1423812.3.peg.1564"/>
<feature type="domain" description="L,D-TPase catalytic" evidence="2">
    <location>
        <begin position="88"/>
        <end position="257"/>
    </location>
</feature>
<comment type="pathway">
    <text evidence="1">Cell wall biogenesis; peptidoglycan biosynthesis.</text>
</comment>
<dbReference type="Gene3D" id="2.10.270.10">
    <property type="entry name" value="Cholin Binding"/>
    <property type="match status" value="2"/>
</dbReference>
<organism evidence="3 4">
    <name type="scientific">Liquorilactobacillus uvarum DSM 19971</name>
    <dbReference type="NCBI Taxonomy" id="1423812"/>
    <lineage>
        <taxon>Bacteria</taxon>
        <taxon>Bacillati</taxon>
        <taxon>Bacillota</taxon>
        <taxon>Bacilli</taxon>
        <taxon>Lactobacillales</taxon>
        <taxon>Lactobacillaceae</taxon>
        <taxon>Liquorilactobacillus</taxon>
    </lineage>
</organism>
<name>A0A0R1PT72_9LACO</name>
<dbReference type="Proteomes" id="UP000051155">
    <property type="component" value="Unassembled WGS sequence"/>
</dbReference>
<dbReference type="GO" id="GO:0008360">
    <property type="term" value="P:regulation of cell shape"/>
    <property type="evidence" value="ECO:0007669"/>
    <property type="project" value="UniProtKB-UniRule"/>
</dbReference>
<evidence type="ECO:0000313" key="4">
    <source>
        <dbReference type="Proteomes" id="UP000051155"/>
    </source>
</evidence>
<feature type="active site" description="Nucleophile" evidence="1">
    <location>
        <position position="233"/>
    </location>
</feature>
<sequence>MQYGQQHINSKWYLFDQNTGAMKTGFQYIANQNKIVYYDSQGRMLYGSQTINGKSYNLNTATGALTTVDAIGLKLAAASFADKTSQTVVTVASGSKASVYLYSKDKNGIWYRSLSTSGFVGSSGVGKASEGSSTTPIGAYSLGMAFGTHASVNTSLAYRQIDSKSYWIEDVDDSDYNTWQERSWANSKNEHLADYPTQYEYAIVINYNTSQRTKGAGSGFFLHVANGRATAGCVSVPRSVILQLLSTLKSGAYIVNVNNVNQISNY</sequence>
<evidence type="ECO:0000313" key="3">
    <source>
        <dbReference type="EMBL" id="KRL35647.1"/>
    </source>
</evidence>
<evidence type="ECO:0000256" key="1">
    <source>
        <dbReference type="PROSITE-ProRule" id="PRU01373"/>
    </source>
</evidence>
<dbReference type="InterPro" id="IPR005490">
    <property type="entry name" value="LD_TPept_cat_dom"/>
</dbReference>
<dbReference type="PROSITE" id="PS52029">
    <property type="entry name" value="LD_TPASE"/>
    <property type="match status" value="1"/>
</dbReference>